<accession>A0A9W4GEJ3</accession>
<dbReference type="InterPro" id="IPR011063">
    <property type="entry name" value="TilS/TtcA_N"/>
</dbReference>
<dbReference type="GO" id="GO:0008033">
    <property type="term" value="P:tRNA processing"/>
    <property type="evidence" value="ECO:0007669"/>
    <property type="project" value="UniProtKB-KW"/>
</dbReference>
<sequence>MKLKLFSYVKYSPYIQYRKHSTIAISYEEFVKEFAKIDGVVKTQRNAQRDIKIGIIGLAISGGVDSMALAALCLLWKYNENCGYSCPNTTENFTVPKFQAFVVDHRIRDGSKAEAQAVSKELISRGIPTEILTVTWHVEKPSCLSNIETLARQQRFRLLGESCATHGIDSLMLAHHEDDQVETILARLIAGHRGLGLCGIKSHAAIPECFGMYGVHESGGSRNKSSLQEQVTPSKITDNLSSCSTQLLIETGGIRIYRPLLAFSKSRLISTCQALQMPWFEDETNQDPKITTRNAIRYLYRHHQLPAAIAKPALISLSAKINQEVKKKQETIRQYLSTIQICSFNTRTGTIKIRFPHLHRNAEHLIDLSDTEILQVAEMILLKIVDMVSPKKQIDLNSLRGAIYRLFPELFHRKRLATKITRDTQIAQAAFTVAGTIFQPVESNKNPTTLNSKIATELSLYDVKPIWLISRQPPSLVKDSDYNIIVSIGKSSSSWNLIDGRFWMIVESFCSSFDLIVRLFRPNDLKPLSNQLEPATKKLLNHRLASHAPGKIRWTLPAIFCREAGTLIELPLSLPTLNIEVPEASSYGKWEVRYKKVNFDGLNMTCSLL</sequence>
<keyword evidence="3" id="KW-0819">tRNA processing</keyword>
<comment type="caution">
    <text evidence="8">The sequence shown here is derived from an EMBL/GenBank/DDBJ whole genome shotgun (WGS) entry which is preliminary data.</text>
</comment>
<gene>
    <name evidence="8" type="ORF">BGTH12_LOCUS3987</name>
</gene>
<evidence type="ECO:0000313" key="8">
    <source>
        <dbReference type="EMBL" id="CAD6502629.1"/>
    </source>
</evidence>
<keyword evidence="5" id="KW-0067">ATP-binding</keyword>
<evidence type="ECO:0000256" key="2">
    <source>
        <dbReference type="ARBA" id="ARBA00022598"/>
    </source>
</evidence>
<dbReference type="GO" id="GO:0032267">
    <property type="term" value="F:tRNA(Ile)-lysidine synthase activity"/>
    <property type="evidence" value="ECO:0007669"/>
    <property type="project" value="UniProtKB-EC"/>
</dbReference>
<feature type="domain" description="tRNA(Ile)-lysidine/2-thiocytidine synthase N-terminal" evidence="7">
    <location>
        <begin position="57"/>
        <end position="297"/>
    </location>
</feature>
<reference evidence="8" key="1">
    <citation type="submission" date="2020-10" db="EMBL/GenBank/DDBJ databases">
        <authorList>
            <person name="Muller C M."/>
        </authorList>
    </citation>
    <scope>NUCLEOTIDE SEQUENCE</scope>
    <source>
        <strain evidence="8">THUN-12</strain>
    </source>
</reference>
<dbReference type="EC" id="6.3.4.19" evidence="1"/>
<evidence type="ECO:0000256" key="1">
    <source>
        <dbReference type="ARBA" id="ARBA00013267"/>
    </source>
</evidence>
<evidence type="ECO:0000259" key="7">
    <source>
        <dbReference type="Pfam" id="PF01171"/>
    </source>
</evidence>
<dbReference type="Proteomes" id="UP000683417">
    <property type="component" value="Unassembled WGS sequence"/>
</dbReference>
<name>A0A9W4GEJ3_BLUGR</name>
<evidence type="ECO:0000256" key="6">
    <source>
        <dbReference type="ARBA" id="ARBA00048539"/>
    </source>
</evidence>
<dbReference type="EMBL" id="CAJHIT010000006">
    <property type="protein sequence ID" value="CAD6502629.1"/>
    <property type="molecule type" value="Genomic_DNA"/>
</dbReference>
<dbReference type="HAMAP" id="MF_01161">
    <property type="entry name" value="tRNA_Ile_lys_synt"/>
    <property type="match status" value="1"/>
</dbReference>
<evidence type="ECO:0000256" key="4">
    <source>
        <dbReference type="ARBA" id="ARBA00022741"/>
    </source>
</evidence>
<comment type="catalytic activity">
    <reaction evidence="6">
        <text>cytidine(34) in tRNA(Ile2) + L-lysine + ATP = lysidine(34) in tRNA(Ile2) + AMP + diphosphate + H(+)</text>
        <dbReference type="Rhea" id="RHEA:43744"/>
        <dbReference type="Rhea" id="RHEA-COMP:10625"/>
        <dbReference type="Rhea" id="RHEA-COMP:10670"/>
        <dbReference type="ChEBI" id="CHEBI:15378"/>
        <dbReference type="ChEBI" id="CHEBI:30616"/>
        <dbReference type="ChEBI" id="CHEBI:32551"/>
        <dbReference type="ChEBI" id="CHEBI:33019"/>
        <dbReference type="ChEBI" id="CHEBI:82748"/>
        <dbReference type="ChEBI" id="CHEBI:83665"/>
        <dbReference type="ChEBI" id="CHEBI:456215"/>
        <dbReference type="EC" id="6.3.4.19"/>
    </reaction>
</comment>
<dbReference type="NCBIfam" id="TIGR02432">
    <property type="entry name" value="lysidine_TilS_N"/>
    <property type="match status" value="1"/>
</dbReference>
<organism evidence="8 9">
    <name type="scientific">Blumeria graminis f. sp. triticale</name>
    <dbReference type="NCBI Taxonomy" id="1689686"/>
    <lineage>
        <taxon>Eukaryota</taxon>
        <taxon>Fungi</taxon>
        <taxon>Dikarya</taxon>
        <taxon>Ascomycota</taxon>
        <taxon>Pezizomycotina</taxon>
        <taxon>Leotiomycetes</taxon>
        <taxon>Erysiphales</taxon>
        <taxon>Erysiphaceae</taxon>
        <taxon>Blumeria</taxon>
    </lineage>
</organism>
<keyword evidence="2" id="KW-0436">Ligase</keyword>
<evidence type="ECO:0000313" key="9">
    <source>
        <dbReference type="Proteomes" id="UP000683417"/>
    </source>
</evidence>
<dbReference type="InterPro" id="IPR012795">
    <property type="entry name" value="tRNA_Ile_lys_synt_N"/>
</dbReference>
<dbReference type="PANTHER" id="PTHR43033:SF1">
    <property type="entry name" value="TRNA(ILE)-LYSIDINE SYNTHASE-RELATED"/>
    <property type="match status" value="1"/>
</dbReference>
<dbReference type="InterPro" id="IPR012094">
    <property type="entry name" value="tRNA_Ile_lys_synt"/>
</dbReference>
<evidence type="ECO:0000256" key="5">
    <source>
        <dbReference type="ARBA" id="ARBA00022840"/>
    </source>
</evidence>
<dbReference type="PANTHER" id="PTHR43033">
    <property type="entry name" value="TRNA(ILE)-LYSIDINE SYNTHASE-RELATED"/>
    <property type="match status" value="1"/>
</dbReference>
<evidence type="ECO:0000256" key="3">
    <source>
        <dbReference type="ARBA" id="ARBA00022694"/>
    </source>
</evidence>
<dbReference type="AlphaFoldDB" id="A0A9W4GEJ3"/>
<dbReference type="Pfam" id="PF01171">
    <property type="entry name" value="ATP_bind_3"/>
    <property type="match status" value="1"/>
</dbReference>
<dbReference type="GO" id="GO:0005524">
    <property type="term" value="F:ATP binding"/>
    <property type="evidence" value="ECO:0007669"/>
    <property type="project" value="UniProtKB-KW"/>
</dbReference>
<proteinExistence type="inferred from homology"/>
<dbReference type="CDD" id="cd01992">
    <property type="entry name" value="TilS_N"/>
    <property type="match status" value="1"/>
</dbReference>
<keyword evidence="4" id="KW-0547">Nucleotide-binding</keyword>
<protein>
    <recommendedName>
        <fullName evidence="1">tRNA(Ile)-lysidine synthetase</fullName>
        <ecNumber evidence="1">6.3.4.19</ecNumber>
    </recommendedName>
</protein>